<proteinExistence type="predicted"/>
<sequence length="84" mass="9762">MVKAKKKNTLVQFLEIYFNSILKEAMLVKKAKNPVALFKVSKKQDRFANKHHKELNSSDYRKEVLELKLRQGLLQAGCVEEKIS</sequence>
<dbReference type="EMBL" id="CAJVQB010020918">
    <property type="protein sequence ID" value="CAG8795738.1"/>
    <property type="molecule type" value="Genomic_DNA"/>
</dbReference>
<feature type="non-terminal residue" evidence="1">
    <location>
        <position position="84"/>
    </location>
</feature>
<organism evidence="1 2">
    <name type="scientific">Gigaspora margarita</name>
    <dbReference type="NCBI Taxonomy" id="4874"/>
    <lineage>
        <taxon>Eukaryota</taxon>
        <taxon>Fungi</taxon>
        <taxon>Fungi incertae sedis</taxon>
        <taxon>Mucoromycota</taxon>
        <taxon>Glomeromycotina</taxon>
        <taxon>Glomeromycetes</taxon>
        <taxon>Diversisporales</taxon>
        <taxon>Gigasporaceae</taxon>
        <taxon>Gigaspora</taxon>
    </lineage>
</organism>
<name>A0ABN7VS59_GIGMA</name>
<reference evidence="1 2" key="1">
    <citation type="submission" date="2021-06" db="EMBL/GenBank/DDBJ databases">
        <authorList>
            <person name="Kallberg Y."/>
            <person name="Tangrot J."/>
            <person name="Rosling A."/>
        </authorList>
    </citation>
    <scope>NUCLEOTIDE SEQUENCE [LARGE SCALE GENOMIC DNA]</scope>
    <source>
        <strain evidence="1 2">120-4 pot B 10/14</strain>
    </source>
</reference>
<gene>
    <name evidence="1" type="ORF">GMARGA_LOCUS22046</name>
</gene>
<dbReference type="Proteomes" id="UP000789901">
    <property type="component" value="Unassembled WGS sequence"/>
</dbReference>
<comment type="caution">
    <text evidence="1">The sequence shown here is derived from an EMBL/GenBank/DDBJ whole genome shotgun (WGS) entry which is preliminary data.</text>
</comment>
<evidence type="ECO:0000313" key="2">
    <source>
        <dbReference type="Proteomes" id="UP000789901"/>
    </source>
</evidence>
<evidence type="ECO:0000313" key="1">
    <source>
        <dbReference type="EMBL" id="CAG8795738.1"/>
    </source>
</evidence>
<accession>A0ABN7VS59</accession>
<protein>
    <submittedName>
        <fullName evidence="1">30474_t:CDS:1</fullName>
    </submittedName>
</protein>
<keyword evidence="2" id="KW-1185">Reference proteome</keyword>